<dbReference type="PANTHER" id="PTHR12526:SF630">
    <property type="entry name" value="GLYCOSYLTRANSFERASE"/>
    <property type="match status" value="1"/>
</dbReference>
<proteinExistence type="predicted"/>
<feature type="domain" description="Glycosyltransferase subfamily 4-like N-terminal" evidence="2">
    <location>
        <begin position="15"/>
        <end position="167"/>
    </location>
</feature>
<dbReference type="Pfam" id="PF13439">
    <property type="entry name" value="Glyco_transf_4"/>
    <property type="match status" value="1"/>
</dbReference>
<evidence type="ECO:0000313" key="3">
    <source>
        <dbReference type="EMBL" id="BBO72969.1"/>
    </source>
</evidence>
<evidence type="ECO:0000259" key="2">
    <source>
        <dbReference type="Pfam" id="PF13439"/>
    </source>
</evidence>
<keyword evidence="4" id="KW-1185">Reference proteome</keyword>
<dbReference type="PANTHER" id="PTHR12526">
    <property type="entry name" value="GLYCOSYLTRANSFERASE"/>
    <property type="match status" value="1"/>
</dbReference>
<dbReference type="RefSeq" id="WP_155302124.1">
    <property type="nucleotide sequence ID" value="NZ_AP021875.1"/>
</dbReference>
<dbReference type="KEGG" id="dwd:DSCW_03860"/>
<dbReference type="OrthoDB" id="5443168at2"/>
<dbReference type="Proteomes" id="UP000427769">
    <property type="component" value="Chromosome"/>
</dbReference>
<dbReference type="InterPro" id="IPR001296">
    <property type="entry name" value="Glyco_trans_1"/>
</dbReference>
<name>A0A5K7YY65_9BACT</name>
<evidence type="ECO:0000259" key="1">
    <source>
        <dbReference type="Pfam" id="PF00534"/>
    </source>
</evidence>
<organism evidence="3 4">
    <name type="scientific">Desulfosarcina widdelii</name>
    <dbReference type="NCBI Taxonomy" id="947919"/>
    <lineage>
        <taxon>Bacteria</taxon>
        <taxon>Pseudomonadati</taxon>
        <taxon>Thermodesulfobacteriota</taxon>
        <taxon>Desulfobacteria</taxon>
        <taxon>Desulfobacterales</taxon>
        <taxon>Desulfosarcinaceae</taxon>
        <taxon>Desulfosarcina</taxon>
    </lineage>
</organism>
<dbReference type="AlphaFoldDB" id="A0A5K7YY65"/>
<evidence type="ECO:0000313" key="4">
    <source>
        <dbReference type="Proteomes" id="UP000427769"/>
    </source>
</evidence>
<dbReference type="InterPro" id="IPR028098">
    <property type="entry name" value="Glyco_trans_4-like_N"/>
</dbReference>
<gene>
    <name evidence="3" type="ORF">DSCW_03860</name>
</gene>
<reference evidence="3 4" key="1">
    <citation type="submission" date="2019-11" db="EMBL/GenBank/DDBJ databases">
        <title>Comparative genomics of hydrocarbon-degrading Desulfosarcina strains.</title>
        <authorList>
            <person name="Watanabe M."/>
            <person name="Kojima H."/>
            <person name="Fukui M."/>
        </authorList>
    </citation>
    <scope>NUCLEOTIDE SEQUENCE [LARGE SCALE GENOMIC DNA]</scope>
    <source>
        <strain evidence="3 4">PP31</strain>
    </source>
</reference>
<dbReference type="Pfam" id="PF00534">
    <property type="entry name" value="Glycos_transf_1"/>
    <property type="match status" value="1"/>
</dbReference>
<dbReference type="SUPFAM" id="SSF53756">
    <property type="entry name" value="UDP-Glycosyltransferase/glycogen phosphorylase"/>
    <property type="match status" value="1"/>
</dbReference>
<sequence>MDKIRIAYIIDQFGVGGTEGQLSLLIASLDRKRFKPSIFILRGDKNHPLIPDNTPVYLLNIHRLLSIDGLKKMYQVIQLLRYEKIQIVQTFFQDSTVVGVLAGKIARVQQIVVCIRDMLFWASPFVLFIQKVMMKMSNLILVNSISVKETVEPLLRNGRVKVIYNGIYIGEEFSKNDKAKNELIKEFNFTDYPIVVLVSNCNRPVKRIDLLIESIPLVVARIPAYFLIVGDGWMRSNLEKRVTELNIGKFVRFAGSRNDVNRILAGSDIALNTSDSEGLSNSVMEAMRAGLAVIASNVGGNKELVKNNVNGLLFTPGNKDDLKEKLLYLLKDMKIAEQFGKNGKHTIEQYFDIKLIVHQYNILYTSIAGK</sequence>
<feature type="domain" description="Glycosyl transferase family 1" evidence="1">
    <location>
        <begin position="182"/>
        <end position="345"/>
    </location>
</feature>
<accession>A0A5K7YY65</accession>
<dbReference type="Gene3D" id="3.40.50.2000">
    <property type="entry name" value="Glycogen Phosphorylase B"/>
    <property type="match status" value="2"/>
</dbReference>
<protein>
    <submittedName>
        <fullName evidence="3">Uncharacterized protein</fullName>
    </submittedName>
</protein>
<dbReference type="GO" id="GO:0016757">
    <property type="term" value="F:glycosyltransferase activity"/>
    <property type="evidence" value="ECO:0007669"/>
    <property type="project" value="InterPro"/>
</dbReference>
<dbReference type="EMBL" id="AP021875">
    <property type="protein sequence ID" value="BBO72969.1"/>
    <property type="molecule type" value="Genomic_DNA"/>
</dbReference>